<accession>A0ABV8R3V5</accession>
<dbReference type="InterPro" id="IPR047682">
    <property type="entry name" value="SepH-like"/>
</dbReference>
<feature type="domain" description="DUF3071" evidence="2">
    <location>
        <begin position="1"/>
        <end position="185"/>
    </location>
</feature>
<comment type="caution">
    <text evidence="3">The sequence shown here is derived from an EMBL/GenBank/DDBJ whole genome shotgun (WGS) entry which is preliminary data.</text>
</comment>
<evidence type="ECO:0000313" key="4">
    <source>
        <dbReference type="Proteomes" id="UP001595773"/>
    </source>
</evidence>
<proteinExistence type="predicted"/>
<evidence type="ECO:0000259" key="2">
    <source>
        <dbReference type="Pfam" id="PF11268"/>
    </source>
</evidence>
<dbReference type="RefSeq" id="WP_230067981.1">
    <property type="nucleotide sequence ID" value="NZ_BAABLL010000006.1"/>
</dbReference>
<dbReference type="Pfam" id="PF11268">
    <property type="entry name" value="DUF3071"/>
    <property type="match status" value="1"/>
</dbReference>
<dbReference type="InterPro" id="IPR021421">
    <property type="entry name" value="DUF3071"/>
</dbReference>
<dbReference type="EMBL" id="JBHSCQ010000016">
    <property type="protein sequence ID" value="MFC4265939.1"/>
    <property type="molecule type" value="Genomic_DNA"/>
</dbReference>
<dbReference type="Proteomes" id="UP001595773">
    <property type="component" value="Unassembled WGS sequence"/>
</dbReference>
<gene>
    <name evidence="3" type="primary">sepH</name>
    <name evidence="3" type="ORF">ACFOW9_10045</name>
</gene>
<feature type="region of interest" description="Disordered" evidence="1">
    <location>
        <begin position="346"/>
        <end position="454"/>
    </location>
</feature>
<evidence type="ECO:0000313" key="3">
    <source>
        <dbReference type="EMBL" id="MFC4265939.1"/>
    </source>
</evidence>
<name>A0ABV8R3V5_9MICC</name>
<feature type="compositionally biased region" description="Polar residues" evidence="1">
    <location>
        <begin position="382"/>
        <end position="402"/>
    </location>
</feature>
<feature type="compositionally biased region" description="Low complexity" evidence="1">
    <location>
        <begin position="346"/>
        <end position="364"/>
    </location>
</feature>
<keyword evidence="4" id="KW-1185">Reference proteome</keyword>
<organism evidence="3 4">
    <name type="scientific">Arthrobacter cryoconiti</name>
    <dbReference type="NCBI Taxonomy" id="748907"/>
    <lineage>
        <taxon>Bacteria</taxon>
        <taxon>Bacillati</taxon>
        <taxon>Actinomycetota</taxon>
        <taxon>Actinomycetes</taxon>
        <taxon>Micrococcales</taxon>
        <taxon>Micrococcaceae</taxon>
        <taxon>Arthrobacter</taxon>
    </lineage>
</organism>
<reference evidence="4" key="1">
    <citation type="journal article" date="2019" name="Int. J. Syst. Evol. Microbiol.">
        <title>The Global Catalogue of Microorganisms (GCM) 10K type strain sequencing project: providing services to taxonomists for standard genome sequencing and annotation.</title>
        <authorList>
            <consortium name="The Broad Institute Genomics Platform"/>
            <consortium name="The Broad Institute Genome Sequencing Center for Infectious Disease"/>
            <person name="Wu L."/>
            <person name="Ma J."/>
        </authorList>
    </citation>
    <scope>NUCLEOTIDE SEQUENCE [LARGE SCALE GENOMIC DNA]</scope>
    <source>
        <strain evidence="4">CGMCC 1.10698</strain>
    </source>
</reference>
<protein>
    <submittedName>
        <fullName evidence="3">Septation protein SepH</fullName>
    </submittedName>
</protein>
<evidence type="ECO:0000256" key="1">
    <source>
        <dbReference type="SAM" id="MobiDB-lite"/>
    </source>
</evidence>
<feature type="region of interest" description="Disordered" evidence="1">
    <location>
        <begin position="298"/>
        <end position="332"/>
    </location>
</feature>
<dbReference type="NCBIfam" id="NF040712">
    <property type="entry name" value="SepH"/>
    <property type="match status" value="1"/>
</dbReference>
<sequence>MTDLRLVGVHEDGEHLLLSGTGGEIFSLPIDEALRLATIRSPHRPSQSTGTGIRLSPREIQAQIRSGASASDVAEHAGLSLEQVRRYEGPVLAEREHVAQLARKVIVAPAATGRDGYLSVFGDSPVSLGEMVMHRLNAFGIDTSTLRWDAWRVHDGSWTVTADFEPGTDRPASSIGEPAPARWTFHTGRKTLFNANRWAQQLSELEPLDGPVPERRLSAVVDRPFDVEADTPQENSSGKDTDVASAAETPGGVVSDGEAPAADAKYPGNGLLDMLRSKRGQRLGLDEDGDDELAAMLGGQPEAMGKNETETSSLLDDDSSHNAAEDSPAARGKKHLRAIPFLTLAPSVHGEGEPPVVGVGEVSPTTREITVSGAPSVRHPASGQQTSTGNIGLSQSGNNGQPTLPKLGIDGSAGEQQDQSDIEVAARLERKATAKPKRSSVPSWDEIVFGTKGD</sequence>
<feature type="region of interest" description="Disordered" evidence="1">
    <location>
        <begin position="220"/>
        <end position="269"/>
    </location>
</feature>